<feature type="domain" description="Glycoside hydrolase family 29 N-terminal" evidence="1">
    <location>
        <begin position="21"/>
        <end position="57"/>
    </location>
</feature>
<dbReference type="GO" id="GO:0004560">
    <property type="term" value="F:alpha-L-fucosidase activity"/>
    <property type="evidence" value="ECO:0007669"/>
    <property type="project" value="InterPro"/>
</dbReference>
<dbReference type="OrthoDB" id="8730647at2"/>
<dbReference type="Pfam" id="PF01120">
    <property type="entry name" value="Alpha_L_fucos"/>
    <property type="match status" value="1"/>
</dbReference>
<name>A0A4Y9T2P0_9BURK</name>
<proteinExistence type="predicted"/>
<organism evidence="2 3">
    <name type="scientific">Massilia horti</name>
    <dbReference type="NCBI Taxonomy" id="2562153"/>
    <lineage>
        <taxon>Bacteria</taxon>
        <taxon>Pseudomonadati</taxon>
        <taxon>Pseudomonadota</taxon>
        <taxon>Betaproteobacteria</taxon>
        <taxon>Burkholderiales</taxon>
        <taxon>Oxalobacteraceae</taxon>
        <taxon>Telluria group</taxon>
        <taxon>Massilia</taxon>
    </lineage>
</organism>
<dbReference type="Proteomes" id="UP000297258">
    <property type="component" value="Unassembled WGS sequence"/>
</dbReference>
<gene>
    <name evidence="2" type="ORF">E4O92_05790</name>
</gene>
<dbReference type="GO" id="GO:0005975">
    <property type="term" value="P:carbohydrate metabolic process"/>
    <property type="evidence" value="ECO:0007669"/>
    <property type="project" value="InterPro"/>
</dbReference>
<dbReference type="Gene3D" id="3.20.20.80">
    <property type="entry name" value="Glycosidases"/>
    <property type="match status" value="1"/>
</dbReference>
<keyword evidence="3" id="KW-1185">Reference proteome</keyword>
<accession>A0A4Y9T2P0</accession>
<comment type="caution">
    <text evidence="2">The sequence shown here is derived from an EMBL/GenBank/DDBJ whole genome shotgun (WGS) entry which is preliminary data.</text>
</comment>
<dbReference type="InterPro" id="IPR057739">
    <property type="entry name" value="Glyco_hydro_29_N"/>
</dbReference>
<protein>
    <recommendedName>
        <fullName evidence="1">Glycoside hydrolase family 29 N-terminal domain-containing protein</fullName>
    </recommendedName>
</protein>
<evidence type="ECO:0000259" key="1">
    <source>
        <dbReference type="Pfam" id="PF01120"/>
    </source>
</evidence>
<dbReference type="AlphaFoldDB" id="A0A4Y9T2P0"/>
<evidence type="ECO:0000313" key="3">
    <source>
        <dbReference type="Proteomes" id="UP000297258"/>
    </source>
</evidence>
<dbReference type="EMBL" id="SPUM01000037">
    <property type="protein sequence ID" value="TFW33707.1"/>
    <property type="molecule type" value="Genomic_DNA"/>
</dbReference>
<dbReference type="RefSeq" id="WP_135188836.1">
    <property type="nucleotide sequence ID" value="NZ_SPUM01000037.1"/>
</dbReference>
<dbReference type="SUPFAM" id="SSF51445">
    <property type="entry name" value="(Trans)glycosidases"/>
    <property type="match status" value="1"/>
</dbReference>
<reference evidence="2 3" key="1">
    <citation type="submission" date="2019-03" db="EMBL/GenBank/DDBJ databases">
        <title>Draft genome of Massilia hortus sp. nov., a novel bacterial species of the Oxalobacteraceae family.</title>
        <authorList>
            <person name="Peta V."/>
            <person name="Raths R."/>
            <person name="Bucking H."/>
        </authorList>
    </citation>
    <scope>NUCLEOTIDE SEQUENCE [LARGE SCALE GENOMIC DNA]</scope>
    <source>
        <strain evidence="2 3">ONC3</strain>
    </source>
</reference>
<sequence length="109" mass="11571">MGPSATPAIVAAADAAVTTALPAGPFRTDWESIRQHYRPPAWFNDAKFGIFMHWGLSLPVSLGTVTKVERLGGPGLAFTQDEGGLHVQLGDVAQDGMPFALKISGLRLQ</sequence>
<evidence type="ECO:0000313" key="2">
    <source>
        <dbReference type="EMBL" id="TFW33707.1"/>
    </source>
</evidence>
<dbReference type="InterPro" id="IPR017853">
    <property type="entry name" value="GH"/>
</dbReference>